<dbReference type="PROSITE" id="PS51898">
    <property type="entry name" value="TYR_RECOMBINASE"/>
    <property type="match status" value="1"/>
</dbReference>
<dbReference type="GO" id="GO:0015074">
    <property type="term" value="P:DNA integration"/>
    <property type="evidence" value="ECO:0007669"/>
    <property type="project" value="UniProtKB-KW"/>
</dbReference>
<dbReference type="GO" id="GO:0006310">
    <property type="term" value="P:DNA recombination"/>
    <property type="evidence" value="ECO:0007669"/>
    <property type="project" value="UniProtKB-KW"/>
</dbReference>
<dbReference type="Pfam" id="PF13495">
    <property type="entry name" value="Phage_int_SAM_4"/>
    <property type="match status" value="1"/>
</dbReference>
<dbReference type="OrthoDB" id="9795573at2"/>
<evidence type="ECO:0000256" key="2">
    <source>
        <dbReference type="ARBA" id="ARBA00022908"/>
    </source>
</evidence>
<dbReference type="PROSITE" id="PS51900">
    <property type="entry name" value="CB"/>
    <property type="match status" value="1"/>
</dbReference>
<evidence type="ECO:0000313" key="9">
    <source>
        <dbReference type="Proteomes" id="UP000287502"/>
    </source>
</evidence>
<keyword evidence="9" id="KW-1185">Reference proteome</keyword>
<evidence type="ECO:0000259" key="7">
    <source>
        <dbReference type="PROSITE" id="PS51900"/>
    </source>
</evidence>
<dbReference type="EMBL" id="CP035108">
    <property type="protein sequence ID" value="QAR34026.1"/>
    <property type="molecule type" value="Genomic_DNA"/>
</dbReference>
<dbReference type="RefSeq" id="WP_128467309.1">
    <property type="nucleotide sequence ID" value="NZ_CP035108.1"/>
</dbReference>
<protein>
    <submittedName>
        <fullName evidence="8">DUF3596 domain-containing protein</fullName>
    </submittedName>
</protein>
<evidence type="ECO:0000256" key="1">
    <source>
        <dbReference type="ARBA" id="ARBA00008857"/>
    </source>
</evidence>
<dbReference type="AlphaFoldDB" id="A0A410K0Q1"/>
<dbReference type="InterPro" id="IPR004107">
    <property type="entry name" value="Integrase_SAM-like_N"/>
</dbReference>
<evidence type="ECO:0000256" key="5">
    <source>
        <dbReference type="PROSITE-ProRule" id="PRU01248"/>
    </source>
</evidence>
<keyword evidence="4" id="KW-0233">DNA recombination</keyword>
<dbReference type="Proteomes" id="UP000287502">
    <property type="component" value="Chromosome"/>
</dbReference>
<dbReference type="SUPFAM" id="SSF56349">
    <property type="entry name" value="DNA breaking-rejoining enzymes"/>
    <property type="match status" value="1"/>
</dbReference>
<dbReference type="KEGG" id="gtl:EP073_11605"/>
<evidence type="ECO:0000313" key="8">
    <source>
        <dbReference type="EMBL" id="QAR34026.1"/>
    </source>
</evidence>
<feature type="domain" description="Core-binding (CB)" evidence="7">
    <location>
        <begin position="76"/>
        <end position="161"/>
    </location>
</feature>
<evidence type="ECO:0000259" key="6">
    <source>
        <dbReference type="PROSITE" id="PS51898"/>
    </source>
</evidence>
<dbReference type="GO" id="GO:0003677">
    <property type="term" value="F:DNA binding"/>
    <property type="evidence" value="ECO:0007669"/>
    <property type="project" value="UniProtKB-UniRule"/>
</dbReference>
<accession>A0A410K0Q1</accession>
<dbReference type="InterPro" id="IPR011010">
    <property type="entry name" value="DNA_brk_join_enz"/>
</dbReference>
<feature type="domain" description="Tyr recombinase" evidence="6">
    <location>
        <begin position="182"/>
        <end position="367"/>
    </location>
</feature>
<dbReference type="InterPro" id="IPR010998">
    <property type="entry name" value="Integrase_recombinase_N"/>
</dbReference>
<gene>
    <name evidence="8" type="ORF">EP073_11605</name>
</gene>
<reference evidence="8 9" key="1">
    <citation type="submission" date="2019-01" db="EMBL/GenBank/DDBJ databases">
        <title>Geovibrio thiophilus DSM 11263, complete genome.</title>
        <authorList>
            <person name="Spring S."/>
            <person name="Bunk B."/>
            <person name="Sproer C."/>
        </authorList>
    </citation>
    <scope>NUCLEOTIDE SEQUENCE [LARGE SCALE GENOMIC DNA]</scope>
    <source>
        <strain evidence="8 9">DSM 11263</strain>
    </source>
</reference>
<name>A0A410K0Q1_9BACT</name>
<dbReference type="Pfam" id="PF00589">
    <property type="entry name" value="Phage_integrase"/>
    <property type="match status" value="1"/>
</dbReference>
<dbReference type="PANTHER" id="PTHR30349">
    <property type="entry name" value="PHAGE INTEGRASE-RELATED"/>
    <property type="match status" value="1"/>
</dbReference>
<dbReference type="InterPro" id="IPR022000">
    <property type="entry name" value="Min27-like_integrase_DNA_bind"/>
</dbReference>
<evidence type="ECO:0000256" key="4">
    <source>
        <dbReference type="ARBA" id="ARBA00023172"/>
    </source>
</evidence>
<dbReference type="Gene3D" id="1.10.443.10">
    <property type="entry name" value="Intergrase catalytic core"/>
    <property type="match status" value="1"/>
</dbReference>
<dbReference type="InterPro" id="IPR050090">
    <property type="entry name" value="Tyrosine_recombinase_XerCD"/>
</dbReference>
<dbReference type="InterPro" id="IPR002104">
    <property type="entry name" value="Integrase_catalytic"/>
</dbReference>
<sequence>MRYYIKDNKLWVDFSYKGVRCRESLKIKPTKANQKYAERLLGEIENRILAKTFNYADYFPESKKCLLFGGKKNVTLSIGELFQQWLDNAEKRFKAQHISRSTLKNYYKETKAFVEYFDSSNIKNITKADIDDFIIDYSIGRKAKTVNNSILTLKQVFNYAVEKEYLEISPMLKIVLLKTEKPDIHPFSHEEMMAILNELKESRVYPIIATLFFTGMRIGEALSMKWENVDFHEWTYHVRESFSNNILTRTKTKESKRIIELTEPMQQILQGQKSKTFLHSEFIFLNSDGKPYTSSHSIIRYYWKPVLKKLGIEYRIPYQCRHTFAVLSLKLGDDPEDVAKQLGHTSLQMLFTRYARFIKNRAKRESKFAESVTISARNKKASG</sequence>
<comment type="similarity">
    <text evidence="1">Belongs to the 'phage' integrase family.</text>
</comment>
<organism evidence="8 9">
    <name type="scientific">Geovibrio thiophilus</name>
    <dbReference type="NCBI Taxonomy" id="139438"/>
    <lineage>
        <taxon>Bacteria</taxon>
        <taxon>Pseudomonadati</taxon>
        <taxon>Deferribacterota</taxon>
        <taxon>Deferribacteres</taxon>
        <taxon>Deferribacterales</taxon>
        <taxon>Geovibrionaceae</taxon>
        <taxon>Geovibrio</taxon>
    </lineage>
</organism>
<dbReference type="PANTHER" id="PTHR30349:SF64">
    <property type="entry name" value="PROPHAGE INTEGRASE INTD-RELATED"/>
    <property type="match status" value="1"/>
</dbReference>
<dbReference type="CDD" id="cd01189">
    <property type="entry name" value="INT_ICEBs1_C_like"/>
    <property type="match status" value="1"/>
</dbReference>
<keyword evidence="3 5" id="KW-0238">DNA-binding</keyword>
<evidence type="ECO:0000256" key="3">
    <source>
        <dbReference type="ARBA" id="ARBA00023125"/>
    </source>
</evidence>
<dbReference type="Pfam" id="PF12167">
    <property type="entry name" value="Arm-DNA-bind_2"/>
    <property type="match status" value="1"/>
</dbReference>
<keyword evidence="2" id="KW-0229">DNA integration</keyword>
<dbReference type="Gene3D" id="1.10.150.130">
    <property type="match status" value="1"/>
</dbReference>
<proteinExistence type="inferred from homology"/>
<dbReference type="InterPro" id="IPR013762">
    <property type="entry name" value="Integrase-like_cat_sf"/>
</dbReference>
<dbReference type="InterPro" id="IPR044068">
    <property type="entry name" value="CB"/>
</dbReference>